<accession>A0ABR1D840</accession>
<dbReference type="EMBL" id="JAVFWL010000003">
    <property type="protein sequence ID" value="KAK6746266.1"/>
    <property type="molecule type" value="Genomic_DNA"/>
</dbReference>
<evidence type="ECO:0000313" key="1">
    <source>
        <dbReference type="EMBL" id="KAK6746266.1"/>
    </source>
</evidence>
<dbReference type="Proteomes" id="UP001303046">
    <property type="component" value="Unassembled WGS sequence"/>
</dbReference>
<reference evidence="1 2" key="1">
    <citation type="submission" date="2023-08" db="EMBL/GenBank/DDBJ databases">
        <title>A Necator americanus chromosomal reference genome.</title>
        <authorList>
            <person name="Ilik V."/>
            <person name="Petrzelkova K.J."/>
            <person name="Pardy F."/>
            <person name="Fuh T."/>
            <person name="Niatou-Singa F.S."/>
            <person name="Gouil Q."/>
            <person name="Baker L."/>
            <person name="Ritchie M.E."/>
            <person name="Jex A.R."/>
            <person name="Gazzola D."/>
            <person name="Li H."/>
            <person name="Toshio Fujiwara R."/>
            <person name="Zhan B."/>
            <person name="Aroian R.V."/>
            <person name="Pafco B."/>
            <person name="Schwarz E.M."/>
        </authorList>
    </citation>
    <scope>NUCLEOTIDE SEQUENCE [LARGE SCALE GENOMIC DNA]</scope>
    <source>
        <strain evidence="1 2">Aroian</strain>
        <tissue evidence="1">Whole animal</tissue>
    </source>
</reference>
<keyword evidence="2" id="KW-1185">Reference proteome</keyword>
<gene>
    <name evidence="1" type="primary">Necator_chrIII.g13169</name>
    <name evidence="1" type="ORF">RB195_012402</name>
</gene>
<comment type="caution">
    <text evidence="1">The sequence shown here is derived from an EMBL/GenBank/DDBJ whole genome shotgun (WGS) entry which is preliminary data.</text>
</comment>
<evidence type="ECO:0000313" key="2">
    <source>
        <dbReference type="Proteomes" id="UP001303046"/>
    </source>
</evidence>
<organism evidence="1 2">
    <name type="scientific">Necator americanus</name>
    <name type="common">Human hookworm</name>
    <dbReference type="NCBI Taxonomy" id="51031"/>
    <lineage>
        <taxon>Eukaryota</taxon>
        <taxon>Metazoa</taxon>
        <taxon>Ecdysozoa</taxon>
        <taxon>Nematoda</taxon>
        <taxon>Chromadorea</taxon>
        <taxon>Rhabditida</taxon>
        <taxon>Rhabditina</taxon>
        <taxon>Rhabditomorpha</taxon>
        <taxon>Strongyloidea</taxon>
        <taxon>Ancylostomatidae</taxon>
        <taxon>Bunostominae</taxon>
        <taxon>Necator</taxon>
    </lineage>
</organism>
<protein>
    <submittedName>
        <fullName evidence="1">Uncharacterized protein</fullName>
    </submittedName>
</protein>
<proteinExistence type="predicted"/>
<name>A0ABR1D840_NECAM</name>
<sequence length="110" mass="12199">MWESGCGVHMERYATTQNFTTARTSDGENFLPCLSDVLVVPLSSKYMTTVPSCPPSKKIFFCGQEETSVGGERTKFETLESAGNGFRFVTPALDSNPNWNKTTLISKFGW</sequence>